<dbReference type="Gene3D" id="3.30.70.100">
    <property type="match status" value="1"/>
</dbReference>
<dbReference type="InterPro" id="IPR036163">
    <property type="entry name" value="HMA_dom_sf"/>
</dbReference>
<dbReference type="InterPro" id="IPR006121">
    <property type="entry name" value="HMA_dom"/>
</dbReference>
<dbReference type="SUPFAM" id="SSF55008">
    <property type="entry name" value="HMA, heavy metal-associated domain"/>
    <property type="match status" value="1"/>
</dbReference>
<organism evidence="1">
    <name type="scientific">Acetithermum autotrophicum</name>
    <dbReference type="NCBI Taxonomy" id="1446466"/>
    <lineage>
        <taxon>Bacteria</taxon>
        <taxon>Candidatus Bipolaricaulota</taxon>
        <taxon>Candidatus Acetithermum</taxon>
    </lineage>
</organism>
<proteinExistence type="predicted"/>
<reference evidence="1" key="1">
    <citation type="journal article" date="2005" name="Environ. Microbiol.">
        <title>Genetic and functional properties of uncultivated thermophilic crenarchaeotes from a subsurface gold mine as revealed by analysis of genome fragments.</title>
        <authorList>
            <person name="Nunoura T."/>
            <person name="Hirayama H."/>
            <person name="Takami H."/>
            <person name="Oida H."/>
            <person name="Nishi S."/>
            <person name="Shimamura S."/>
            <person name="Suzuki Y."/>
            <person name="Inagaki F."/>
            <person name="Takai K."/>
            <person name="Nealson K.H."/>
            <person name="Horikoshi K."/>
        </authorList>
    </citation>
    <scope>NUCLEOTIDE SEQUENCE</scope>
</reference>
<reference evidence="1" key="2">
    <citation type="journal article" date="2012" name="PLoS ONE">
        <title>A Deeply Branching Thermophilic Bacterium with an Ancient Acetyl-CoA Pathway Dominates a Subsurface Ecosystem.</title>
        <authorList>
            <person name="Takami H."/>
            <person name="Noguchi H."/>
            <person name="Takaki Y."/>
            <person name="Uchiyama I."/>
            <person name="Toyoda A."/>
            <person name="Nishi S."/>
            <person name="Chee G.-J."/>
            <person name="Arai W."/>
            <person name="Nunoura T."/>
            <person name="Itoh T."/>
            <person name="Hattori M."/>
            <person name="Takai K."/>
        </authorList>
    </citation>
    <scope>NUCLEOTIDE SEQUENCE</scope>
</reference>
<name>H5SUX8_ACEAU</name>
<gene>
    <name evidence="1" type="ORF">HGMM_OP4C043</name>
</gene>
<dbReference type="CDD" id="cd00371">
    <property type="entry name" value="HMA"/>
    <property type="match status" value="1"/>
</dbReference>
<sequence length="91" mass="10588">MAELREAKIELRFIMCADCLYKVVSALQKTDGVVQAKHNPATYPPWVWVQYDPIKLTEADIERVIEQTGYQIKGKKYPGLWESIRSLFQRS</sequence>
<accession>H5SUX8</accession>
<dbReference type="AlphaFoldDB" id="H5SUX8"/>
<dbReference type="EMBL" id="AP011803">
    <property type="protein sequence ID" value="BAL59407.1"/>
    <property type="molecule type" value="Genomic_DNA"/>
</dbReference>
<protein>
    <submittedName>
        <fullName evidence="1">Uncharacterized protein</fullName>
    </submittedName>
</protein>
<evidence type="ECO:0000313" key="1">
    <source>
        <dbReference type="EMBL" id="BAL59407.1"/>
    </source>
</evidence>
<dbReference type="GO" id="GO:0046872">
    <property type="term" value="F:metal ion binding"/>
    <property type="evidence" value="ECO:0007669"/>
    <property type="project" value="InterPro"/>
</dbReference>